<protein>
    <submittedName>
        <fullName evidence="5">Crp/Fnr family transcriptional regulator</fullName>
    </submittedName>
</protein>
<dbReference type="GO" id="GO:0006355">
    <property type="term" value="P:regulation of DNA-templated transcription"/>
    <property type="evidence" value="ECO:0007669"/>
    <property type="project" value="InterPro"/>
</dbReference>
<dbReference type="Pfam" id="PF13545">
    <property type="entry name" value="HTH_Crp_2"/>
    <property type="match status" value="1"/>
</dbReference>
<dbReference type="InterPro" id="IPR036390">
    <property type="entry name" value="WH_DNA-bd_sf"/>
</dbReference>
<dbReference type="Proteomes" id="UP000824249">
    <property type="component" value="Unassembled WGS sequence"/>
</dbReference>
<dbReference type="PRINTS" id="PR00034">
    <property type="entry name" value="HTHCRP"/>
</dbReference>
<dbReference type="InterPro" id="IPR012318">
    <property type="entry name" value="HTH_CRP"/>
</dbReference>
<dbReference type="Pfam" id="PF00027">
    <property type="entry name" value="cNMP_binding"/>
    <property type="match status" value="1"/>
</dbReference>
<dbReference type="EMBL" id="DXFD01000057">
    <property type="protein sequence ID" value="HIX46763.1"/>
    <property type="molecule type" value="Genomic_DNA"/>
</dbReference>
<dbReference type="Gene3D" id="1.10.10.10">
    <property type="entry name" value="Winged helix-like DNA-binding domain superfamily/Winged helix DNA-binding domain"/>
    <property type="match status" value="1"/>
</dbReference>
<dbReference type="AlphaFoldDB" id="A0A9D2AR23"/>
<organism evidence="5 6">
    <name type="scientific">Candidatus Borkfalkia faecigallinarum</name>
    <dbReference type="NCBI Taxonomy" id="2838509"/>
    <lineage>
        <taxon>Bacteria</taxon>
        <taxon>Bacillati</taxon>
        <taxon>Bacillota</taxon>
        <taxon>Clostridia</taxon>
        <taxon>Christensenellales</taxon>
        <taxon>Christensenellaceae</taxon>
        <taxon>Candidatus Borkfalkia</taxon>
    </lineage>
</organism>
<comment type="caution">
    <text evidence="5">The sequence shown here is derived from an EMBL/GenBank/DDBJ whole genome shotgun (WGS) entry which is preliminary data.</text>
</comment>
<dbReference type="Gene3D" id="2.60.120.10">
    <property type="entry name" value="Jelly Rolls"/>
    <property type="match status" value="1"/>
</dbReference>
<keyword evidence="3" id="KW-0804">Transcription</keyword>
<evidence type="ECO:0000256" key="3">
    <source>
        <dbReference type="ARBA" id="ARBA00023163"/>
    </source>
</evidence>
<dbReference type="PROSITE" id="PS51063">
    <property type="entry name" value="HTH_CRP_2"/>
    <property type="match status" value="1"/>
</dbReference>
<dbReference type="SUPFAM" id="SSF51206">
    <property type="entry name" value="cAMP-binding domain-like"/>
    <property type="match status" value="1"/>
</dbReference>
<keyword evidence="2" id="KW-0238">DNA-binding</keyword>
<evidence type="ECO:0000313" key="6">
    <source>
        <dbReference type="Proteomes" id="UP000824249"/>
    </source>
</evidence>
<dbReference type="SMART" id="SM00419">
    <property type="entry name" value="HTH_CRP"/>
    <property type="match status" value="1"/>
</dbReference>
<gene>
    <name evidence="5" type="ORF">H9737_03625</name>
</gene>
<dbReference type="InterPro" id="IPR036388">
    <property type="entry name" value="WH-like_DNA-bd_sf"/>
</dbReference>
<dbReference type="InterPro" id="IPR014710">
    <property type="entry name" value="RmlC-like_jellyroll"/>
</dbReference>
<keyword evidence="1" id="KW-0805">Transcription regulation</keyword>
<dbReference type="InterPro" id="IPR018490">
    <property type="entry name" value="cNMP-bd_dom_sf"/>
</dbReference>
<sequence length="219" mass="24713">MEFFRRFSFYGALEPDLRALFDANVRARRFARGEEVYRGECAGLIFVQRGRLCAYTLSDAGREITLYRLPAGEVCLLSASCALAGADFDVFVRAEEDTQAWLLPSEPFRRLAERSLAFSAFVNERMARRLSDVMWLLDGVLNKKFDARLAALLLEERGYAGGDRLELTHERLAAHLGTAREAVSRMLKYFEGEGLVRLHRGGVELLDVAGLERLASEKK</sequence>
<dbReference type="InterPro" id="IPR000595">
    <property type="entry name" value="cNMP-bd_dom"/>
</dbReference>
<accession>A0A9D2AR23</accession>
<evidence type="ECO:0000256" key="2">
    <source>
        <dbReference type="ARBA" id="ARBA00023125"/>
    </source>
</evidence>
<evidence type="ECO:0000256" key="1">
    <source>
        <dbReference type="ARBA" id="ARBA00023015"/>
    </source>
</evidence>
<evidence type="ECO:0000313" key="5">
    <source>
        <dbReference type="EMBL" id="HIX46763.1"/>
    </source>
</evidence>
<dbReference type="CDD" id="cd00038">
    <property type="entry name" value="CAP_ED"/>
    <property type="match status" value="1"/>
</dbReference>
<name>A0A9D2AR23_9FIRM</name>
<feature type="domain" description="HTH crp-type" evidence="4">
    <location>
        <begin position="143"/>
        <end position="209"/>
    </location>
</feature>
<reference evidence="5" key="1">
    <citation type="journal article" date="2021" name="PeerJ">
        <title>Extensive microbial diversity within the chicken gut microbiome revealed by metagenomics and culture.</title>
        <authorList>
            <person name="Gilroy R."/>
            <person name="Ravi A."/>
            <person name="Getino M."/>
            <person name="Pursley I."/>
            <person name="Horton D.L."/>
            <person name="Alikhan N.F."/>
            <person name="Baker D."/>
            <person name="Gharbi K."/>
            <person name="Hall N."/>
            <person name="Watson M."/>
            <person name="Adriaenssens E.M."/>
            <person name="Foster-Nyarko E."/>
            <person name="Jarju S."/>
            <person name="Secka A."/>
            <person name="Antonio M."/>
            <person name="Oren A."/>
            <person name="Chaudhuri R.R."/>
            <person name="La Ragione R."/>
            <person name="Hildebrand F."/>
            <person name="Pallen M.J."/>
        </authorList>
    </citation>
    <scope>NUCLEOTIDE SEQUENCE</scope>
    <source>
        <strain evidence="5">26628</strain>
    </source>
</reference>
<dbReference type="SUPFAM" id="SSF46785">
    <property type="entry name" value="Winged helix' DNA-binding domain"/>
    <property type="match status" value="1"/>
</dbReference>
<proteinExistence type="predicted"/>
<evidence type="ECO:0000259" key="4">
    <source>
        <dbReference type="PROSITE" id="PS51063"/>
    </source>
</evidence>
<reference evidence="5" key="2">
    <citation type="submission" date="2021-04" db="EMBL/GenBank/DDBJ databases">
        <authorList>
            <person name="Gilroy R."/>
        </authorList>
    </citation>
    <scope>NUCLEOTIDE SEQUENCE</scope>
    <source>
        <strain evidence="5">26628</strain>
    </source>
</reference>
<dbReference type="GO" id="GO:0003677">
    <property type="term" value="F:DNA binding"/>
    <property type="evidence" value="ECO:0007669"/>
    <property type="project" value="UniProtKB-KW"/>
</dbReference>